<name>A0A8S1X369_PAROT</name>
<evidence type="ECO:0000313" key="2">
    <source>
        <dbReference type="EMBL" id="CAD8195682.1"/>
    </source>
</evidence>
<feature type="transmembrane region" description="Helical" evidence="1">
    <location>
        <begin position="116"/>
        <end position="143"/>
    </location>
</feature>
<keyword evidence="1" id="KW-0812">Transmembrane</keyword>
<keyword evidence="1" id="KW-0472">Membrane</keyword>
<sequence>MPLSARMQQINQLASVLQIEDVYNHIQLINIYIVESINLDVIKRLDVNGLMIDAFVREKYYQSNSQIALKFLLIDVKMINCRCSDLVLTSCSGTKAKSTCYVNLCNVVLLPSFRNYLIQIVVFILLLVKNEMMIYGMIIIVLIKGVNISIKTNVLVFANGHTPNVYSKNATIMTYTGIMNNKQCYWDGSYCQALTSCKEYITYSKLIDTSSLTFHGFKLEGEVCVLLPDFNLQLCCLFRNYRLLYLFKYEWILLLQ</sequence>
<proteinExistence type="predicted"/>
<evidence type="ECO:0000313" key="3">
    <source>
        <dbReference type="Proteomes" id="UP000683925"/>
    </source>
</evidence>
<reference evidence="2" key="1">
    <citation type="submission" date="2021-01" db="EMBL/GenBank/DDBJ databases">
        <authorList>
            <consortium name="Genoscope - CEA"/>
            <person name="William W."/>
        </authorList>
    </citation>
    <scope>NUCLEOTIDE SEQUENCE</scope>
</reference>
<gene>
    <name evidence="2" type="ORF">POCTA_138.1.T1090198</name>
</gene>
<dbReference type="EMBL" id="CAJJDP010000109">
    <property type="protein sequence ID" value="CAD8195682.1"/>
    <property type="molecule type" value="Genomic_DNA"/>
</dbReference>
<evidence type="ECO:0000256" key="1">
    <source>
        <dbReference type="SAM" id="Phobius"/>
    </source>
</evidence>
<comment type="caution">
    <text evidence="2">The sequence shown here is derived from an EMBL/GenBank/DDBJ whole genome shotgun (WGS) entry which is preliminary data.</text>
</comment>
<dbReference type="Proteomes" id="UP000683925">
    <property type="component" value="Unassembled WGS sequence"/>
</dbReference>
<accession>A0A8S1X369</accession>
<keyword evidence="1" id="KW-1133">Transmembrane helix</keyword>
<organism evidence="2 3">
    <name type="scientific">Paramecium octaurelia</name>
    <dbReference type="NCBI Taxonomy" id="43137"/>
    <lineage>
        <taxon>Eukaryota</taxon>
        <taxon>Sar</taxon>
        <taxon>Alveolata</taxon>
        <taxon>Ciliophora</taxon>
        <taxon>Intramacronucleata</taxon>
        <taxon>Oligohymenophorea</taxon>
        <taxon>Peniculida</taxon>
        <taxon>Parameciidae</taxon>
        <taxon>Paramecium</taxon>
    </lineage>
</organism>
<keyword evidence="3" id="KW-1185">Reference proteome</keyword>
<protein>
    <submittedName>
        <fullName evidence="2">Uncharacterized protein</fullName>
    </submittedName>
</protein>
<dbReference type="AlphaFoldDB" id="A0A8S1X369"/>